<evidence type="ECO:0000313" key="1">
    <source>
        <dbReference type="EMBL" id="NNF07236.1"/>
    </source>
</evidence>
<feature type="non-terminal residue" evidence="1">
    <location>
        <position position="1"/>
    </location>
</feature>
<comment type="caution">
    <text evidence="1">The sequence shown here is derived from an EMBL/GenBank/DDBJ whole genome shotgun (WGS) entry which is preliminary data.</text>
</comment>
<name>A0A7Y2H2P7_UNCEI</name>
<proteinExistence type="predicted"/>
<accession>A0A7Y2H2P7</accession>
<protein>
    <recommendedName>
        <fullName evidence="3">FlgD Ig-like domain-containing protein</fullName>
    </recommendedName>
</protein>
<dbReference type="Proteomes" id="UP000547674">
    <property type="component" value="Unassembled WGS sequence"/>
</dbReference>
<evidence type="ECO:0008006" key="3">
    <source>
        <dbReference type="Google" id="ProtNLM"/>
    </source>
</evidence>
<reference evidence="1 2" key="1">
    <citation type="submission" date="2020-03" db="EMBL/GenBank/DDBJ databases">
        <title>Metabolic flexibility allows generalist bacteria to become dominant in a frequently disturbed ecosystem.</title>
        <authorList>
            <person name="Chen Y.-J."/>
            <person name="Leung P.M."/>
            <person name="Bay S.K."/>
            <person name="Hugenholtz P."/>
            <person name="Kessler A.J."/>
            <person name="Shelley G."/>
            <person name="Waite D.W."/>
            <person name="Cook P.L."/>
            <person name="Greening C."/>
        </authorList>
    </citation>
    <scope>NUCLEOTIDE SEQUENCE [LARGE SCALE GENOMIC DNA]</scope>
    <source>
        <strain evidence="1">SS_bin_28</strain>
    </source>
</reference>
<organism evidence="1 2">
    <name type="scientific">Eiseniibacteriota bacterium</name>
    <dbReference type="NCBI Taxonomy" id="2212470"/>
    <lineage>
        <taxon>Bacteria</taxon>
        <taxon>Candidatus Eiseniibacteriota</taxon>
    </lineage>
</organism>
<dbReference type="EMBL" id="JABDJR010000434">
    <property type="protein sequence ID" value="NNF07236.1"/>
    <property type="molecule type" value="Genomic_DNA"/>
</dbReference>
<gene>
    <name evidence="1" type="ORF">HKN21_10790</name>
</gene>
<sequence>WGSDGSITVQAASVLETDAIAALTPVSLNQGEGRRPVLAVSSSIALLLWEDSLQGTLRFARWDKLGGLLDPGGVPLSVGIAPSNLAVTTTSLGFLAAWTEQPAAGTRRVRVGFWDASGNHVITHAPLTAWGELNSNPTLAAGGSHAVVVWHTPGADGGDLVQQQLDASGYPVGAPTTLTTGLGLQMIPKVYGEGSQYDLLWTHQDGGGRSLKWAVMDSVGALTPSGGYEITPPSEFAADGAVTRLGNACLVAYRVPDATDSDDLRFRSWMGPVPAAVDTALVLVAAETTGIHEEELALAGPRAWPNPFRHATRVPGHHLEVFDIRGARVRFLKGSGGFLSWDGRDERGLVVPNGVYLLRSQGFGHTVRVVKVP</sequence>
<evidence type="ECO:0000313" key="2">
    <source>
        <dbReference type="Proteomes" id="UP000547674"/>
    </source>
</evidence>
<dbReference type="AlphaFoldDB" id="A0A7Y2H2P7"/>